<feature type="transmembrane region" description="Helical" evidence="1">
    <location>
        <begin position="1534"/>
        <end position="1554"/>
    </location>
</feature>
<feature type="transmembrane region" description="Helical" evidence="1">
    <location>
        <begin position="1832"/>
        <end position="1851"/>
    </location>
</feature>
<keyword evidence="1" id="KW-0812">Transmembrane</keyword>
<dbReference type="InterPro" id="IPR009030">
    <property type="entry name" value="Growth_fac_rcpt_cys_sf"/>
</dbReference>
<dbReference type="SMART" id="SM00710">
    <property type="entry name" value="PbH1"/>
    <property type="match status" value="10"/>
</dbReference>
<feature type="signal peptide" evidence="2">
    <location>
        <begin position="1"/>
        <end position="32"/>
    </location>
</feature>
<dbReference type="CDD" id="cd00185">
    <property type="entry name" value="TNFRSF"/>
    <property type="match status" value="1"/>
</dbReference>
<organism evidence="3 4">
    <name type="scientific">Euplotes crassus</name>
    <dbReference type="NCBI Taxonomy" id="5936"/>
    <lineage>
        <taxon>Eukaryota</taxon>
        <taxon>Sar</taxon>
        <taxon>Alveolata</taxon>
        <taxon>Ciliophora</taxon>
        <taxon>Intramacronucleata</taxon>
        <taxon>Spirotrichea</taxon>
        <taxon>Hypotrichia</taxon>
        <taxon>Euplotida</taxon>
        <taxon>Euplotidae</taxon>
        <taxon>Moneuplotes</taxon>
    </lineage>
</organism>
<protein>
    <submittedName>
        <fullName evidence="3">Uncharacterized protein</fullName>
    </submittedName>
</protein>
<dbReference type="Gene3D" id="2.160.20.10">
    <property type="entry name" value="Single-stranded right-handed beta-helix, Pectin lyase-like"/>
    <property type="match status" value="1"/>
</dbReference>
<feature type="transmembrane region" description="Helical" evidence="1">
    <location>
        <begin position="1722"/>
        <end position="1749"/>
    </location>
</feature>
<dbReference type="InterPro" id="IPR012334">
    <property type="entry name" value="Pectin_lyas_fold"/>
</dbReference>
<keyword evidence="1" id="KW-0472">Membrane</keyword>
<dbReference type="SUPFAM" id="SSF51126">
    <property type="entry name" value="Pectin lyase-like"/>
    <property type="match status" value="3"/>
</dbReference>
<feature type="transmembrane region" description="Helical" evidence="1">
    <location>
        <begin position="1863"/>
        <end position="1885"/>
    </location>
</feature>
<dbReference type="InterPro" id="IPR006212">
    <property type="entry name" value="Furin_repeat"/>
</dbReference>
<dbReference type="SUPFAM" id="SSF57184">
    <property type="entry name" value="Growth factor receptor domain"/>
    <property type="match status" value="1"/>
</dbReference>
<dbReference type="InterPro" id="IPR006626">
    <property type="entry name" value="PbH1"/>
</dbReference>
<sequence length="1967" mass="220990">MPNFRMSKNFTIKCKLNIIITLLLMIILNTHAETNCIDGFFLKNSKCFKCHISCKACESYNSCTICNDNFVKNDTSTRCDYSGCPDGEYYSESGGACTSCGSSCNFLCAYQSHCLSCPSGEFLDLDTMTCVSTCNSTTQIQISDAQLNNVPLCRSFVYYVDPLSASPVELGTLQHPYKELESVLVELMNFHTNNGRSITVNIMESSINYITVSNTIISNLTSVRFQSYSKVNSDPNLAIIEALDADSKRIQAGVPTKYNILGNKDSLIESKIYTNSGFSADEIENIQKATSAFLSHRTSIYMNKIMFTTDYTSLVTTTIYFNVMSEKAHEFKITNSHIKVAGQMMFTWNPIRLSFQNVDFDYSITRYGVWLRNSVGTIEELSKSYLICDTASFYFSEPKRRDIGQRHIMILFGPGDCILTNINISIYSSNEDSMISLGRIFHYGTGIYTKRFKLQVSNIYITNPEFDTTTVRDSPTLVSFDGSRYGLEMDYEFSNITIDRVHGGGTWPLLRFNPRPTANVSVSDITIKNVDSTLPVISFIEGRAFNLTNIQIINCTIYSSGVVTITAIEALIMNNFIFKNLTLTGSFTNDVIMLEGIENTVFDLNDFQLDQVKIESARSILFLNSQTSLIVSTNRLSVNNTELNEGIAVLMLGKVVTANIDGIIFRNIYPGASTDTSNYMISLTEMESNGNSSLIFSGLDFQSCTVNGFIIGNSKQIGIENQNITIKNSVIANLNYEFFGDLFVTDNVQATIPFRIAFEYVTFSNIQFQRGGNLMKLGHQHEDFLEINHCVFNNIYNAGIDVSAYFSGLAETKKTKVKLLNVTTNTFQANSRRFLILGEGAQVEVHNSTFRGISSVRTGAVIYAGPRKASIECFTTSFYNNTALDGGVFSSTSESYVKCTNCTIYNNHAVSNAVVKVEENGYFIFENSRIFSNFASKRPIGEIFSTSFESTISNCTIEGNIVLSISKMKTLLSTQESLTSTFLTQADTEFATFAESYTSFALEVASGGLALNSKTMLTSQDYFLYIVDSAATVDDCEIRDIIASKNYLNIVQSNLTLSNTVISNISSSEIFIAVSVGGLEVDNVKYTHANNDFLRSAYSQVTVKYFTIDSVVCKENCLALRSSSILEYSHSIFTAVTSNSHGLNEIVDCTVSLINNLTLHETVSSVLLIKFSKIDTIKQLKIYKCTSCFQLILSNVSKIEDSVFKENGISSSLKGGALYSQYSNLTITSSIFSNNVGLNGPAIKILCSSSNPCNSSIENNIFQSNTATSKGGAIYYNFNRPQMINNTFINNSAAYGVNVGSYPISIVLNSTKKDSLILNDVGSGIEYTNDLTFALIDQDGQTTILDDLSTLKFNPISPNASLSGTDFAKVTRGVGSFSEISFNSNPGDQNVHFRITSAAISTYFDISISFRYCKPGEYHDINGKCVVCPYKSYTLLWNQAKCDSCMDHATCLGGTEIYVDNGFWRKTPNSTEIIKCPREDSCLGKYVPGIEEPTECAPGYNGLLCAVCVINDDVKYQPLSNFECSKCPDPFLNLIRVIGVVILAFCFVTAIVVVNIKKKKENNFSVLLRIFTNYIQLITASLSFNANLPSVFTDSFSNTDRISAPNESYFSFDCFVRDYEIKAFAPNSMLLKLFLFLLLPLFLMMIYLVIFGGLKLSMRLMNNNRQIDTTRYMVVTLVCIIFIFHPRMSFESMSLFQCEQVDKDDFRMRNYLEYRCYSSDHLLWIAILAVPMLALWVIGIPAFALYVLIKHRNELESTFIKKYFLVIYQGLKPDRFYWEFVNTMRKLIILCFNVLLFRYRVEYRLLFGMMVLYLFIRLQVRMMPYKREENNQIEMLSLAAGVITLSSGIIFVTEEDAFGMFKILLTMIIFIINSWFLLVWFYLLLCSLGIRNEKFLKLLQIYGTFITKNYKKHLEEEIEAKSLIKKKLRVFGRKNRRNKKGTGKQQKVYKGHLIKRKRSNREEVGHS</sequence>
<dbReference type="PANTHER" id="PTHR11319">
    <property type="entry name" value="G PROTEIN-COUPLED RECEPTOR-RELATED"/>
    <property type="match status" value="1"/>
</dbReference>
<feature type="transmembrane region" description="Helical" evidence="1">
    <location>
        <begin position="1566"/>
        <end position="1586"/>
    </location>
</feature>
<dbReference type="Gene3D" id="2.10.220.10">
    <property type="entry name" value="Hormone Receptor, Insulin-like Growth Factor Receptor 1, Chain A, domain 2"/>
    <property type="match status" value="1"/>
</dbReference>
<name>A0AAD1XGL0_EUPCR</name>
<feature type="chain" id="PRO_5042283305" evidence="2">
    <location>
        <begin position="33"/>
        <end position="1967"/>
    </location>
</feature>
<proteinExistence type="predicted"/>
<dbReference type="SMART" id="SM00261">
    <property type="entry name" value="FU"/>
    <property type="match status" value="2"/>
</dbReference>
<evidence type="ECO:0000256" key="2">
    <source>
        <dbReference type="SAM" id="SignalP"/>
    </source>
</evidence>
<evidence type="ECO:0000313" key="4">
    <source>
        <dbReference type="Proteomes" id="UP001295684"/>
    </source>
</evidence>
<evidence type="ECO:0000313" key="3">
    <source>
        <dbReference type="EMBL" id="CAI2371351.1"/>
    </source>
</evidence>
<feature type="transmembrane region" description="Helical" evidence="1">
    <location>
        <begin position="1633"/>
        <end position="1657"/>
    </location>
</feature>
<dbReference type="PANTHER" id="PTHR11319:SF35">
    <property type="entry name" value="OUTER MEMBRANE PROTEIN PMPC-RELATED"/>
    <property type="match status" value="1"/>
</dbReference>
<dbReference type="CDD" id="cd00064">
    <property type="entry name" value="FU"/>
    <property type="match status" value="1"/>
</dbReference>
<reference evidence="3" key="1">
    <citation type="submission" date="2023-07" db="EMBL/GenBank/DDBJ databases">
        <authorList>
            <consortium name="AG Swart"/>
            <person name="Singh M."/>
            <person name="Singh A."/>
            <person name="Seah K."/>
            <person name="Emmerich C."/>
        </authorList>
    </citation>
    <scope>NUCLEOTIDE SEQUENCE</scope>
    <source>
        <strain evidence="3">DP1</strain>
    </source>
</reference>
<feature type="transmembrane region" description="Helical" evidence="1">
    <location>
        <begin position="1669"/>
        <end position="1686"/>
    </location>
</feature>
<dbReference type="EMBL" id="CAMPGE010012582">
    <property type="protein sequence ID" value="CAI2371351.1"/>
    <property type="molecule type" value="Genomic_DNA"/>
</dbReference>
<keyword evidence="4" id="KW-1185">Reference proteome</keyword>
<gene>
    <name evidence="3" type="ORF">ECRASSUSDP1_LOCUS12672</name>
</gene>
<dbReference type="Proteomes" id="UP001295684">
    <property type="component" value="Unassembled WGS sequence"/>
</dbReference>
<evidence type="ECO:0000256" key="1">
    <source>
        <dbReference type="SAM" id="Phobius"/>
    </source>
</evidence>
<keyword evidence="2" id="KW-0732">Signal</keyword>
<accession>A0AAD1XGL0</accession>
<dbReference type="InterPro" id="IPR011050">
    <property type="entry name" value="Pectin_lyase_fold/virulence"/>
</dbReference>
<comment type="caution">
    <text evidence="3">The sequence shown here is derived from an EMBL/GenBank/DDBJ whole genome shotgun (WGS) entry which is preliminary data.</text>
</comment>
<keyword evidence="1" id="KW-1133">Transmembrane helix</keyword>